<accession>A0A5D0HER4</accession>
<evidence type="ECO:0008006" key="3">
    <source>
        <dbReference type="Google" id="ProtNLM"/>
    </source>
</evidence>
<name>A0A5D0HER4_9FLAO</name>
<dbReference type="EMBL" id="VSDQ01000729">
    <property type="protein sequence ID" value="TYA69805.1"/>
    <property type="molecule type" value="Genomic_DNA"/>
</dbReference>
<keyword evidence="2" id="KW-1185">Reference proteome</keyword>
<reference evidence="1 2" key="1">
    <citation type="submission" date="2019-08" db="EMBL/GenBank/DDBJ databases">
        <title>Seonamhaeicola sediminis sp. nov., isolated from marine sediment.</title>
        <authorList>
            <person name="Cao W.R."/>
        </authorList>
    </citation>
    <scope>NUCLEOTIDE SEQUENCE [LARGE SCALE GENOMIC DNA]</scope>
    <source>
        <strain evidence="1 2">B011</strain>
    </source>
</reference>
<protein>
    <recommendedName>
        <fullName evidence="3">Lipoprotein</fullName>
    </recommendedName>
</protein>
<dbReference type="Proteomes" id="UP000323930">
    <property type="component" value="Unassembled WGS sequence"/>
</dbReference>
<dbReference type="OrthoDB" id="1440531at2"/>
<dbReference type="PROSITE" id="PS51257">
    <property type="entry name" value="PROKAR_LIPOPROTEIN"/>
    <property type="match status" value="1"/>
</dbReference>
<dbReference type="AlphaFoldDB" id="A0A5D0HER4"/>
<organism evidence="1 2">
    <name type="scientific">Seonamhaeicola marinus</name>
    <dbReference type="NCBI Taxonomy" id="1912246"/>
    <lineage>
        <taxon>Bacteria</taxon>
        <taxon>Pseudomonadati</taxon>
        <taxon>Bacteroidota</taxon>
        <taxon>Flavobacteriia</taxon>
        <taxon>Flavobacteriales</taxon>
        <taxon>Flavobacteriaceae</taxon>
    </lineage>
</organism>
<dbReference type="RefSeq" id="WP_148545075.1">
    <property type="nucleotide sequence ID" value="NZ_VSDQ01000729.1"/>
</dbReference>
<evidence type="ECO:0000313" key="1">
    <source>
        <dbReference type="EMBL" id="TYA69805.1"/>
    </source>
</evidence>
<sequence length="221" mass="25852">MNKNNLILYIFFLASILGCKENSKYINESGSCELILHTDSTYEFTLPNFFGPKSEIGTFEITNDRLNLLRKSLNDIDSINTSCSYPWDKAEADSLLLRFRDLHHNPVHVKIQLNNFSQKFETTESGIIHLTYQELEGFGIVNTNEKVEKLAIEYLGNYYIPDLSYFQDSERPKKMDFTLNQFVGQEYVILNRNYRIEGDTIYINDISRKSLGRYKKLIRQK</sequence>
<evidence type="ECO:0000313" key="2">
    <source>
        <dbReference type="Proteomes" id="UP000323930"/>
    </source>
</evidence>
<proteinExistence type="predicted"/>
<gene>
    <name evidence="1" type="ORF">FUA24_21150</name>
</gene>
<comment type="caution">
    <text evidence="1">The sequence shown here is derived from an EMBL/GenBank/DDBJ whole genome shotgun (WGS) entry which is preliminary data.</text>
</comment>